<reference evidence="4" key="1">
    <citation type="submission" date="2016-11" db="UniProtKB">
        <authorList>
            <consortium name="WormBaseParasite"/>
        </authorList>
    </citation>
    <scope>IDENTIFICATION</scope>
</reference>
<keyword evidence="1" id="KW-0732">Signal</keyword>
<name>A0A1I7V2A0_9PELO</name>
<dbReference type="WBParaSite" id="Csp11.Scaffold630.g21678.t1">
    <property type="protein sequence ID" value="Csp11.Scaffold630.g21678.t1"/>
    <property type="gene ID" value="Csp11.Scaffold630.g21678"/>
</dbReference>
<evidence type="ECO:0000313" key="3">
    <source>
        <dbReference type="Proteomes" id="UP000095282"/>
    </source>
</evidence>
<evidence type="ECO:0000256" key="1">
    <source>
        <dbReference type="SAM" id="SignalP"/>
    </source>
</evidence>
<evidence type="ECO:0000313" key="4">
    <source>
        <dbReference type="WBParaSite" id="Csp11.Scaffold630.g21678.t1"/>
    </source>
</evidence>
<organism evidence="3 4">
    <name type="scientific">Caenorhabditis tropicalis</name>
    <dbReference type="NCBI Taxonomy" id="1561998"/>
    <lineage>
        <taxon>Eukaryota</taxon>
        <taxon>Metazoa</taxon>
        <taxon>Ecdysozoa</taxon>
        <taxon>Nematoda</taxon>
        <taxon>Chromadorea</taxon>
        <taxon>Rhabditida</taxon>
        <taxon>Rhabditina</taxon>
        <taxon>Rhabditomorpha</taxon>
        <taxon>Rhabditoidea</taxon>
        <taxon>Rhabditidae</taxon>
        <taxon>Peloderinae</taxon>
        <taxon>Caenorhabditis</taxon>
    </lineage>
</organism>
<accession>A0A1I7V2A0</accession>
<dbReference type="eggNOG" id="ENOG502TI9I">
    <property type="taxonomic scope" value="Eukaryota"/>
</dbReference>
<evidence type="ECO:0000259" key="2">
    <source>
        <dbReference type="Pfam" id="PF01579"/>
    </source>
</evidence>
<dbReference type="PANTHER" id="PTHR21453">
    <property type="entry name" value="DUF19 DOMAIN-CONTAINING PROTEIN-RELATED-RELATED"/>
    <property type="match status" value="1"/>
</dbReference>
<dbReference type="AlphaFoldDB" id="A0A1I7V2A0"/>
<dbReference type="PIRSF" id="PIRSF015697">
    <property type="entry name" value="UCP015697"/>
    <property type="match status" value="1"/>
</dbReference>
<dbReference type="Proteomes" id="UP000095282">
    <property type="component" value="Unplaced"/>
</dbReference>
<protein>
    <submittedName>
        <fullName evidence="4">DUF19 domain-containing protein</fullName>
    </submittedName>
</protein>
<dbReference type="InterPro" id="IPR016638">
    <property type="entry name" value="UPF0376"/>
</dbReference>
<keyword evidence="3" id="KW-1185">Reference proteome</keyword>
<feature type="chain" id="PRO_5009309661" evidence="1">
    <location>
        <begin position="20"/>
        <end position="197"/>
    </location>
</feature>
<sequence length="197" mass="22161">MNFLNLVIIGAVLIGASKAASVASAVSGDNCTIADTYQSISCSFRMMDFGEKIQELDVEDKSEMKEFKRSCAALENCFTSLSHCKPFNDPATKKAFEMVKTYCGTVTFLVENFKECDDKLQARNSTCYNDWDPFVEDVKLAEKKEKDEACKNFFGKDQCLQKEVVELCGQKQWEGLRDTLVSLNNDIVKQCDFKNVA</sequence>
<dbReference type="Pfam" id="PF01579">
    <property type="entry name" value="DUF19"/>
    <property type="match status" value="1"/>
</dbReference>
<feature type="domain" description="T20D4.11-like" evidence="2">
    <location>
        <begin position="31"/>
        <end position="192"/>
    </location>
</feature>
<dbReference type="InterPro" id="IPR002542">
    <property type="entry name" value="T20D4.11-like_dom"/>
</dbReference>
<dbReference type="PANTHER" id="PTHR21453:SF28">
    <property type="entry name" value="DUF19 DOMAIN-CONTAINING PROTEIN-RELATED"/>
    <property type="match status" value="1"/>
</dbReference>
<proteinExistence type="predicted"/>
<feature type="signal peptide" evidence="1">
    <location>
        <begin position="1"/>
        <end position="19"/>
    </location>
</feature>